<gene>
    <name evidence="1" type="ORF">AKG39_10215</name>
</gene>
<evidence type="ECO:0008006" key="3">
    <source>
        <dbReference type="Google" id="ProtNLM"/>
    </source>
</evidence>
<dbReference type="EMBL" id="LGYO01000022">
    <property type="protein sequence ID" value="KNZ41973.1"/>
    <property type="molecule type" value="Genomic_DNA"/>
</dbReference>
<sequence length="212" mass="24406">MKLEKHNAMAVFFDANDRISSFDTMTHWDLFYKKKDSWQKSKAVPYTPSLMGELGTIRENIKQMIAEFEDCRIIITRSMTGIPYHTFDKARFIICEVESFDLELLDAIQQDLISTAVEAAKQKPPEAPTETNSPGDFFFNLNQLQKNAPEISSKMALLPFFKNVPFLSLDLVCEHVPPWFDKIFDSLNLTYAMDQKNDGKTHVLITHTNCQK</sequence>
<dbReference type="Proteomes" id="UP000036873">
    <property type="component" value="Unassembled WGS sequence"/>
</dbReference>
<proteinExistence type="predicted"/>
<dbReference type="InterPro" id="IPR014287">
    <property type="entry name" value="Nase_Fe-Fe_AnfO"/>
</dbReference>
<name>A0A0L6U0F2_9FIRM</name>
<dbReference type="OrthoDB" id="200286at2"/>
<dbReference type="AlphaFoldDB" id="A0A0L6U0F2"/>
<dbReference type="Pfam" id="PF09582">
    <property type="entry name" value="AnfO_nitrog"/>
    <property type="match status" value="1"/>
</dbReference>
<organism evidence="1 2">
    <name type="scientific">Acetobacterium bakii</name>
    <dbReference type="NCBI Taxonomy" id="52689"/>
    <lineage>
        <taxon>Bacteria</taxon>
        <taxon>Bacillati</taxon>
        <taxon>Bacillota</taxon>
        <taxon>Clostridia</taxon>
        <taxon>Eubacteriales</taxon>
        <taxon>Eubacteriaceae</taxon>
        <taxon>Acetobacterium</taxon>
    </lineage>
</organism>
<reference evidence="2" key="1">
    <citation type="submission" date="2015-07" db="EMBL/GenBank/DDBJ databases">
        <title>Draft genome sequence of Acetobacterium bakii DSM 8293, a potential psychrophilic chemical producer through syngas fermentation.</title>
        <authorList>
            <person name="Song Y."/>
            <person name="Hwang S."/>
            <person name="Cho B.-K."/>
        </authorList>
    </citation>
    <scope>NUCLEOTIDE SEQUENCE [LARGE SCALE GENOMIC DNA]</scope>
    <source>
        <strain evidence="2">DSM 8239</strain>
    </source>
</reference>
<dbReference type="STRING" id="52689.AKG39_10215"/>
<evidence type="ECO:0000313" key="1">
    <source>
        <dbReference type="EMBL" id="KNZ41973.1"/>
    </source>
</evidence>
<comment type="caution">
    <text evidence="1">The sequence shown here is derived from an EMBL/GenBank/DDBJ whole genome shotgun (WGS) entry which is preliminary data.</text>
</comment>
<dbReference type="RefSeq" id="WP_050740291.1">
    <property type="nucleotide sequence ID" value="NZ_LGYO01000022.1"/>
</dbReference>
<accession>A0A0L6U0F2</accession>
<keyword evidence="2" id="KW-1185">Reference proteome</keyword>
<evidence type="ECO:0000313" key="2">
    <source>
        <dbReference type="Proteomes" id="UP000036873"/>
    </source>
</evidence>
<protein>
    <recommendedName>
        <fullName evidence="3">Fe-only nitrogenase accessory protein AnfO</fullName>
    </recommendedName>
</protein>